<dbReference type="InterPro" id="IPR001128">
    <property type="entry name" value="Cyt_P450"/>
</dbReference>
<evidence type="ECO:0000256" key="5">
    <source>
        <dbReference type="ARBA" id="ARBA00023004"/>
    </source>
</evidence>
<proteinExistence type="inferred from homology"/>
<keyword evidence="7" id="KW-0503">Monooxygenase</keyword>
<dbReference type="AlphaFoldDB" id="A0A0D2ELE8"/>
<dbReference type="VEuPathDB" id="FungiDB:Z519_08619"/>
<keyword evidence="9" id="KW-1185">Reference proteome</keyword>
<dbReference type="OrthoDB" id="1470350at2759"/>
<gene>
    <name evidence="8" type="ORF">Z519_08619</name>
</gene>
<sequence>MRQFPNEPLIRFFDIGYTEAIMLNDVKTTREALQSQCYKLVKPNFVRRVLGEINGTGVFFEEGESHKRQRRLLTGPFSYGSIKEMLPFFDEKAQELVGVLRTSIRRNGDELVELSSLFSNVTLDIITLACLGLRMHNMTEPSPFALAYAKVFENTPWSAIMHALNVYIPIRKLVPVKANREFLQANQTVRNLLRQQIRNKRAALEGKEKAAITDKDLLALMIKERGQGAEIWTEDEMLGHVTKLMLLSGHETTAGTLTLTTHTLANHKDIQDRLRKEITQNFPSGASLDVATIDKMPYLKNFSQEILRFYAPGIVNWREVAEDIVLAGTRVPKGTIIHIAPAALHHNASIWGPTVDEFDPDRWDNISGDAKDPFAFGSFHNGPRICIGKSFALLEYKVILIRLLQNFMFEDPEQKPLEFERGAVSLRPKGGMHLRVQPINNKGQE</sequence>
<evidence type="ECO:0000313" key="9">
    <source>
        <dbReference type="Proteomes" id="UP000053789"/>
    </source>
</evidence>
<dbReference type="EMBL" id="KN846992">
    <property type="protein sequence ID" value="KIW90836.1"/>
    <property type="molecule type" value="Genomic_DNA"/>
</dbReference>
<organism evidence="8 9">
    <name type="scientific">Cladophialophora bantiana (strain ATCC 10958 / CBS 173.52 / CDC B-1940 / NIH 8579)</name>
    <name type="common">Xylohypha bantiana</name>
    <dbReference type="NCBI Taxonomy" id="1442370"/>
    <lineage>
        <taxon>Eukaryota</taxon>
        <taxon>Fungi</taxon>
        <taxon>Dikarya</taxon>
        <taxon>Ascomycota</taxon>
        <taxon>Pezizomycotina</taxon>
        <taxon>Eurotiomycetes</taxon>
        <taxon>Chaetothyriomycetidae</taxon>
        <taxon>Chaetothyriales</taxon>
        <taxon>Herpotrichiellaceae</taxon>
        <taxon>Cladophialophora</taxon>
    </lineage>
</organism>
<dbReference type="Gene3D" id="1.10.630.10">
    <property type="entry name" value="Cytochrome P450"/>
    <property type="match status" value="1"/>
</dbReference>
<dbReference type="Proteomes" id="UP000053789">
    <property type="component" value="Unassembled WGS sequence"/>
</dbReference>
<dbReference type="RefSeq" id="XP_016617505.1">
    <property type="nucleotide sequence ID" value="XM_016766347.1"/>
</dbReference>
<evidence type="ECO:0000256" key="3">
    <source>
        <dbReference type="ARBA" id="ARBA00022723"/>
    </source>
</evidence>
<keyword evidence="3 6" id="KW-0479">Metal-binding</keyword>
<dbReference type="PROSITE" id="PS00086">
    <property type="entry name" value="CYTOCHROME_P450"/>
    <property type="match status" value="1"/>
</dbReference>
<dbReference type="HOGENOM" id="CLU_001570_5_11_1"/>
<reference evidence="8" key="1">
    <citation type="submission" date="2015-01" db="EMBL/GenBank/DDBJ databases">
        <title>The Genome Sequence of Cladophialophora bantiana CBS 173.52.</title>
        <authorList>
            <consortium name="The Broad Institute Genomics Platform"/>
            <person name="Cuomo C."/>
            <person name="de Hoog S."/>
            <person name="Gorbushina A."/>
            <person name="Stielow B."/>
            <person name="Teixiera M."/>
            <person name="Abouelleil A."/>
            <person name="Chapman S.B."/>
            <person name="Priest M."/>
            <person name="Young S.K."/>
            <person name="Wortman J."/>
            <person name="Nusbaum C."/>
            <person name="Birren B."/>
        </authorList>
    </citation>
    <scope>NUCLEOTIDE SEQUENCE [LARGE SCALE GENOMIC DNA]</scope>
    <source>
        <strain evidence="8">CBS 173.52</strain>
    </source>
</reference>
<evidence type="ECO:0000256" key="2">
    <source>
        <dbReference type="ARBA" id="ARBA00010617"/>
    </source>
</evidence>
<dbReference type="PANTHER" id="PTHR24305:SF166">
    <property type="entry name" value="CYTOCHROME P450 12A4, MITOCHONDRIAL-RELATED"/>
    <property type="match status" value="1"/>
</dbReference>
<dbReference type="GO" id="GO:0016705">
    <property type="term" value="F:oxidoreductase activity, acting on paired donors, with incorporation or reduction of molecular oxygen"/>
    <property type="evidence" value="ECO:0007669"/>
    <property type="project" value="InterPro"/>
</dbReference>
<evidence type="ECO:0008006" key="10">
    <source>
        <dbReference type="Google" id="ProtNLM"/>
    </source>
</evidence>
<dbReference type="PRINTS" id="PR00463">
    <property type="entry name" value="EP450I"/>
</dbReference>
<dbReference type="InterPro" id="IPR050121">
    <property type="entry name" value="Cytochrome_P450_monoxygenase"/>
</dbReference>
<dbReference type="GO" id="GO:0004497">
    <property type="term" value="F:monooxygenase activity"/>
    <property type="evidence" value="ECO:0007669"/>
    <property type="project" value="UniProtKB-KW"/>
</dbReference>
<keyword evidence="5 6" id="KW-0408">Iron</keyword>
<dbReference type="SUPFAM" id="SSF48264">
    <property type="entry name" value="Cytochrome P450"/>
    <property type="match status" value="1"/>
</dbReference>
<dbReference type="InterPro" id="IPR002401">
    <property type="entry name" value="Cyt_P450_E_grp-I"/>
</dbReference>
<comment type="similarity">
    <text evidence="2 7">Belongs to the cytochrome P450 family.</text>
</comment>
<keyword evidence="4 7" id="KW-0560">Oxidoreductase</keyword>
<evidence type="ECO:0000313" key="8">
    <source>
        <dbReference type="EMBL" id="KIW90836.1"/>
    </source>
</evidence>
<evidence type="ECO:0000256" key="7">
    <source>
        <dbReference type="RuleBase" id="RU000461"/>
    </source>
</evidence>
<protein>
    <recommendedName>
        <fullName evidence="10">Cytochrome P450</fullName>
    </recommendedName>
</protein>
<dbReference type="GeneID" id="27701547"/>
<dbReference type="GO" id="GO:0020037">
    <property type="term" value="F:heme binding"/>
    <property type="evidence" value="ECO:0007669"/>
    <property type="project" value="InterPro"/>
</dbReference>
<dbReference type="InterPro" id="IPR017972">
    <property type="entry name" value="Cyt_P450_CS"/>
</dbReference>
<dbReference type="GO" id="GO:0005506">
    <property type="term" value="F:iron ion binding"/>
    <property type="evidence" value="ECO:0007669"/>
    <property type="project" value="InterPro"/>
</dbReference>
<evidence type="ECO:0000256" key="4">
    <source>
        <dbReference type="ARBA" id="ARBA00023002"/>
    </source>
</evidence>
<evidence type="ECO:0000256" key="1">
    <source>
        <dbReference type="ARBA" id="ARBA00001971"/>
    </source>
</evidence>
<evidence type="ECO:0000256" key="6">
    <source>
        <dbReference type="PIRSR" id="PIRSR602401-1"/>
    </source>
</evidence>
<comment type="cofactor">
    <cofactor evidence="1 6">
        <name>heme</name>
        <dbReference type="ChEBI" id="CHEBI:30413"/>
    </cofactor>
</comment>
<dbReference type="PANTHER" id="PTHR24305">
    <property type="entry name" value="CYTOCHROME P450"/>
    <property type="match status" value="1"/>
</dbReference>
<accession>A0A0D2ELE8</accession>
<keyword evidence="6 7" id="KW-0349">Heme</keyword>
<dbReference type="InterPro" id="IPR036396">
    <property type="entry name" value="Cyt_P450_sf"/>
</dbReference>
<dbReference type="Pfam" id="PF00067">
    <property type="entry name" value="p450"/>
    <property type="match status" value="1"/>
</dbReference>
<name>A0A0D2ELE8_CLAB1</name>
<feature type="binding site" description="axial binding residue" evidence="6">
    <location>
        <position position="386"/>
    </location>
    <ligand>
        <name>heme</name>
        <dbReference type="ChEBI" id="CHEBI:30413"/>
    </ligand>
    <ligandPart>
        <name>Fe</name>
        <dbReference type="ChEBI" id="CHEBI:18248"/>
    </ligandPart>
</feature>